<comment type="caution">
    <text evidence="3">The sequence shown here is derived from an EMBL/GenBank/DDBJ whole genome shotgun (WGS) entry which is preliminary data.</text>
</comment>
<dbReference type="PANTHER" id="PTHR10357">
    <property type="entry name" value="ALPHA-AMYLASE FAMILY MEMBER"/>
    <property type="match status" value="1"/>
</dbReference>
<dbReference type="Gene3D" id="2.60.40.1180">
    <property type="entry name" value="Golgi alpha-mannosidase II"/>
    <property type="match status" value="1"/>
</dbReference>
<evidence type="ECO:0000259" key="2">
    <source>
        <dbReference type="SMART" id="SM00642"/>
    </source>
</evidence>
<evidence type="ECO:0000313" key="3">
    <source>
        <dbReference type="EMBL" id="MER5173026.1"/>
    </source>
</evidence>
<feature type="domain" description="Glycosyl hydrolase family 13 catalytic" evidence="2">
    <location>
        <begin position="18"/>
        <end position="405"/>
    </location>
</feature>
<dbReference type="SUPFAM" id="SSF51445">
    <property type="entry name" value="(Trans)glycosidases"/>
    <property type="match status" value="1"/>
</dbReference>
<dbReference type="PANTHER" id="PTHR10357:SF179">
    <property type="entry name" value="NEUTRAL AND BASIC AMINO ACID TRANSPORT PROTEIN RBAT"/>
    <property type="match status" value="1"/>
</dbReference>
<keyword evidence="4" id="KW-1185">Reference proteome</keyword>
<sequence length="539" mass="60491">MVTQDKVAPWWRGAVLYQVYPRSYQDDNGDGIGDLAGITRRLDHIEALGCDGIWLSPFFRSPMADMGYDVSDYTDVDPMFGTLEDFDALMARATKLGLKIIIDQVLNHSSDRHPWFRESRSSRDNPKAEWYIWADPLPDGSPPNNWPAVFGGPAWTWDGTRRQYYMHSFLAEQPDLNYRNPEVVDAVLDSMAFWLERGVAGFRIDACNHMSKDDQLRNNPAQPFKDAARPFNHYDWQQQIYSKSRPENLDLLRRMRALADRYDDILLVGEIGDAERAIELMGQYTSGNDKLHMAYSFDMLSSVYTPEHFRKVIEGFWTGAPEGYPLWSMSNHDVVRHVTRWAAKDAGGDALARQAISLLTAFEGALCLYQGEELGQEQTDLDYEELTDPMGLRFWPADKGRDGCRTPMVWEASLPNAGFGEGMPWLPVKPPQAARAVDLQAGKSSSVLEFYRAVIAHRKATPALASGRMKITQAENPVLRFTRGDGAGEVDCIYNLSTGTQYLPCPDGARFLGPSQSASITEGRLTLGPNGWAHLVTGA</sequence>
<evidence type="ECO:0000313" key="4">
    <source>
        <dbReference type="Proteomes" id="UP001438953"/>
    </source>
</evidence>
<dbReference type="Proteomes" id="UP001438953">
    <property type="component" value="Unassembled WGS sequence"/>
</dbReference>
<gene>
    <name evidence="3" type="ORF">VSX56_14715</name>
</gene>
<dbReference type="EMBL" id="JAYWLC010000014">
    <property type="protein sequence ID" value="MER5173026.1"/>
    <property type="molecule type" value="Genomic_DNA"/>
</dbReference>
<comment type="similarity">
    <text evidence="1">Belongs to the glycosyl hydrolase 13 family.</text>
</comment>
<dbReference type="CDD" id="cd11330">
    <property type="entry name" value="AmyAc_OligoGlu"/>
    <property type="match status" value="1"/>
</dbReference>
<accession>A0ABV1SKC1</accession>
<dbReference type="InterPro" id="IPR013780">
    <property type="entry name" value="Glyco_hydro_b"/>
</dbReference>
<keyword evidence="3" id="KW-0378">Hydrolase</keyword>
<evidence type="ECO:0000256" key="1">
    <source>
        <dbReference type="ARBA" id="ARBA00008061"/>
    </source>
</evidence>
<dbReference type="Pfam" id="PF00128">
    <property type="entry name" value="Alpha-amylase"/>
    <property type="match status" value="1"/>
</dbReference>
<dbReference type="RefSeq" id="WP_350938196.1">
    <property type="nucleotide sequence ID" value="NZ_JAYWLC010000014.1"/>
</dbReference>
<organism evidence="3 4">
    <name type="scientific">Thioclava kandeliae</name>
    <dbReference type="NCBI Taxonomy" id="3070818"/>
    <lineage>
        <taxon>Bacteria</taxon>
        <taxon>Pseudomonadati</taxon>
        <taxon>Pseudomonadota</taxon>
        <taxon>Alphaproteobacteria</taxon>
        <taxon>Rhodobacterales</taxon>
        <taxon>Paracoccaceae</taxon>
        <taxon>Thioclava</taxon>
    </lineage>
</organism>
<dbReference type="InterPro" id="IPR006047">
    <property type="entry name" value="GH13_cat_dom"/>
</dbReference>
<dbReference type="GO" id="GO:0016787">
    <property type="term" value="F:hydrolase activity"/>
    <property type="evidence" value="ECO:0007669"/>
    <property type="project" value="UniProtKB-KW"/>
</dbReference>
<name>A0ABV1SKC1_9RHOB</name>
<protein>
    <submittedName>
        <fullName evidence="3">Alpha-amylase family glycosyl hydrolase</fullName>
    </submittedName>
</protein>
<proteinExistence type="inferred from homology"/>
<dbReference type="Gene3D" id="3.90.400.10">
    <property type="entry name" value="Oligo-1,6-glucosidase, Domain 2"/>
    <property type="match status" value="1"/>
</dbReference>
<reference evidence="3 4" key="1">
    <citation type="submission" date="2024-06" db="EMBL/GenBank/DDBJ databases">
        <title>Thioclava kandeliae sp. nov. from a rhizosphere soil sample of Kandelia candel in a mangrove.</title>
        <authorList>
            <person name="Mu T."/>
        </authorList>
    </citation>
    <scope>NUCLEOTIDE SEQUENCE [LARGE SCALE GENOMIC DNA]</scope>
    <source>
        <strain evidence="3 4">CPCC 100088</strain>
    </source>
</reference>
<dbReference type="SMART" id="SM00642">
    <property type="entry name" value="Aamy"/>
    <property type="match status" value="1"/>
</dbReference>
<dbReference type="InterPro" id="IPR045857">
    <property type="entry name" value="O16G_dom_2"/>
</dbReference>
<dbReference type="InterPro" id="IPR017853">
    <property type="entry name" value="GH"/>
</dbReference>
<dbReference type="Gene3D" id="3.20.20.80">
    <property type="entry name" value="Glycosidases"/>
    <property type="match status" value="1"/>
</dbReference>